<sequence>MSSRKKTSKRGTSRGYSSKGVHDELLVPKIEFVPHSLDLEHEAWWKTRYGSMTPPNKKSFLVMIHHSVEGGAPSRSTSKFLQTIRSFCRIPDTVEFRIPRCEESADSPPEGYSTCYEAFILRCRLWFPIPEVIVRVLDRFEVSICQLNPISIQHLIGVVILSYEHGLSLTADHFEALFRLQLVSKPDNYRLVPRTFMSVVKGAQLLRNDQTVLVLGRFVATKLGFELGRYVATEPCACLVAA</sequence>
<comment type="caution">
    <text evidence="1">The sequence shown here is derived from an EMBL/GenBank/DDBJ whole genome shotgun (WGS) entry which is preliminary data.</text>
</comment>
<dbReference type="Proteomes" id="UP000266723">
    <property type="component" value="Unassembled WGS sequence"/>
</dbReference>
<evidence type="ECO:0000313" key="2">
    <source>
        <dbReference type="Proteomes" id="UP000266723"/>
    </source>
</evidence>
<dbReference type="EMBL" id="QGKV02000759">
    <property type="protein sequence ID" value="KAF3565825.1"/>
    <property type="molecule type" value="Genomic_DNA"/>
</dbReference>
<keyword evidence="2" id="KW-1185">Reference proteome</keyword>
<dbReference type="PANTHER" id="PTHR31099">
    <property type="entry name" value="OS06G0165300 PROTEIN"/>
    <property type="match status" value="1"/>
</dbReference>
<evidence type="ECO:0000313" key="1">
    <source>
        <dbReference type="EMBL" id="KAF3565825.1"/>
    </source>
</evidence>
<reference evidence="1 2" key="1">
    <citation type="journal article" date="2020" name="BMC Genomics">
        <title>Intraspecific diversification of the crop wild relative Brassica cretica Lam. using demographic model selection.</title>
        <authorList>
            <person name="Kioukis A."/>
            <person name="Michalopoulou V.A."/>
            <person name="Briers L."/>
            <person name="Pirintsos S."/>
            <person name="Studholme D.J."/>
            <person name="Pavlidis P."/>
            <person name="Sarris P.F."/>
        </authorList>
    </citation>
    <scope>NUCLEOTIDE SEQUENCE [LARGE SCALE GENOMIC DNA]</scope>
    <source>
        <strain evidence="2">cv. PFS-1207/04</strain>
    </source>
</reference>
<dbReference type="PANTHER" id="PTHR31099:SF44">
    <property type="entry name" value="DUF4283 DOMAIN-CONTAINING PROTEIN"/>
    <property type="match status" value="1"/>
</dbReference>
<organism evidence="1 2">
    <name type="scientific">Brassica cretica</name>
    <name type="common">Mustard</name>
    <dbReference type="NCBI Taxonomy" id="69181"/>
    <lineage>
        <taxon>Eukaryota</taxon>
        <taxon>Viridiplantae</taxon>
        <taxon>Streptophyta</taxon>
        <taxon>Embryophyta</taxon>
        <taxon>Tracheophyta</taxon>
        <taxon>Spermatophyta</taxon>
        <taxon>Magnoliopsida</taxon>
        <taxon>eudicotyledons</taxon>
        <taxon>Gunneridae</taxon>
        <taxon>Pentapetalae</taxon>
        <taxon>rosids</taxon>
        <taxon>malvids</taxon>
        <taxon>Brassicales</taxon>
        <taxon>Brassicaceae</taxon>
        <taxon>Brassiceae</taxon>
        <taxon>Brassica</taxon>
    </lineage>
</organism>
<gene>
    <name evidence="1" type="ORF">DY000_02016047</name>
</gene>
<name>A0ABQ7D256_BRACR</name>
<protein>
    <submittedName>
        <fullName evidence="1">Uncharacterized protein</fullName>
    </submittedName>
</protein>
<proteinExistence type="predicted"/>
<accession>A0ABQ7D256</accession>